<evidence type="ECO:0000256" key="4">
    <source>
        <dbReference type="ARBA" id="ARBA00023172"/>
    </source>
</evidence>
<dbReference type="PANTHER" id="PTHR30629">
    <property type="entry name" value="PROPHAGE INTEGRASE"/>
    <property type="match status" value="1"/>
</dbReference>
<reference evidence="7 8" key="1">
    <citation type="submission" date="2018-01" db="EMBL/GenBank/DDBJ databases">
        <title>Whole genome analyses suggest that Burkholderia sensu lato contains two further novel genera in the rhizoxinica-symbiotica group Mycetohabitans gen. nov., and Trinickia gen. nov.: implications for the evolution of diazotrophy and nodulation in the Burkholderiaceae.</title>
        <authorList>
            <person name="Estrada-de los Santos P."/>
            <person name="Palmer M."/>
            <person name="Chavez-Ramirez B."/>
            <person name="Beukes C."/>
            <person name="Steenkamp E.T."/>
            <person name="Hirsch A.M."/>
            <person name="Manyaka P."/>
            <person name="Maluk M."/>
            <person name="Lafos M."/>
            <person name="Crook M."/>
            <person name="Gross E."/>
            <person name="Simon M.F."/>
            <person name="Bueno dos Reis Junior F."/>
            <person name="Poole P.S."/>
            <person name="Venter S.N."/>
            <person name="James E.K."/>
        </authorList>
    </citation>
    <scope>NUCLEOTIDE SEQUENCE [LARGE SCALE GENOMIC DNA]</scope>
    <source>
        <strain evidence="7 8">WSM 3937</strain>
    </source>
</reference>
<dbReference type="Gene3D" id="1.10.443.10">
    <property type="entry name" value="Intergrase catalytic core"/>
    <property type="match status" value="1"/>
</dbReference>
<evidence type="ECO:0000313" key="9">
    <source>
        <dbReference type="Proteomes" id="UP000494205"/>
    </source>
</evidence>
<evidence type="ECO:0000256" key="1">
    <source>
        <dbReference type="ARBA" id="ARBA00008857"/>
    </source>
</evidence>
<dbReference type="PROSITE" id="PS51898">
    <property type="entry name" value="TYR_RECOMBINASE"/>
    <property type="match status" value="1"/>
</dbReference>
<keyword evidence="4" id="KW-0233">DNA recombination</keyword>
<comment type="similarity">
    <text evidence="1">Belongs to the 'phage' integrase family.</text>
</comment>
<evidence type="ECO:0000259" key="5">
    <source>
        <dbReference type="PROSITE" id="PS51898"/>
    </source>
</evidence>
<dbReference type="InterPro" id="IPR013762">
    <property type="entry name" value="Integrase-like_cat_sf"/>
</dbReference>
<dbReference type="Pfam" id="PF00589">
    <property type="entry name" value="Phage_integrase"/>
    <property type="match status" value="1"/>
</dbReference>
<dbReference type="Proteomes" id="UP000235659">
    <property type="component" value="Unassembled WGS sequence"/>
</dbReference>
<evidence type="ECO:0000313" key="8">
    <source>
        <dbReference type="Proteomes" id="UP000235659"/>
    </source>
</evidence>
<proteinExistence type="inferred from homology"/>
<dbReference type="Proteomes" id="UP000494205">
    <property type="component" value="Unassembled WGS sequence"/>
</dbReference>
<dbReference type="GO" id="GO:0003677">
    <property type="term" value="F:DNA binding"/>
    <property type="evidence" value="ECO:0007669"/>
    <property type="project" value="UniProtKB-KW"/>
</dbReference>
<dbReference type="AlphaFoldDB" id="A0A2N7W973"/>
<keyword evidence="3" id="KW-0238">DNA-binding</keyword>
<dbReference type="Gene3D" id="1.10.150.130">
    <property type="match status" value="1"/>
</dbReference>
<dbReference type="InterPro" id="IPR050808">
    <property type="entry name" value="Phage_Integrase"/>
</dbReference>
<dbReference type="InterPro" id="IPR010998">
    <property type="entry name" value="Integrase_recombinase_N"/>
</dbReference>
<dbReference type="PANTHER" id="PTHR30629:SF2">
    <property type="entry name" value="PROPHAGE INTEGRASE INTS-RELATED"/>
    <property type="match status" value="1"/>
</dbReference>
<evidence type="ECO:0000313" key="6">
    <source>
        <dbReference type="EMBL" id="CAB3730315.1"/>
    </source>
</evidence>
<dbReference type="OrthoDB" id="662444at2"/>
<dbReference type="InterPro" id="IPR002104">
    <property type="entry name" value="Integrase_catalytic"/>
</dbReference>
<name>A0A2N7W973_9BURK</name>
<dbReference type="InterPro" id="IPR011010">
    <property type="entry name" value="DNA_brk_join_enz"/>
</dbReference>
<keyword evidence="2" id="KW-0229">DNA integration</keyword>
<keyword evidence="8" id="KW-1185">Reference proteome</keyword>
<dbReference type="EMBL" id="CADIJZ010000027">
    <property type="protein sequence ID" value="CAB3730315.1"/>
    <property type="molecule type" value="Genomic_DNA"/>
</dbReference>
<organism evidence="6 9">
    <name type="scientific">Paraburkholderia rhynchosiae</name>
    <dbReference type="NCBI Taxonomy" id="487049"/>
    <lineage>
        <taxon>Bacteria</taxon>
        <taxon>Pseudomonadati</taxon>
        <taxon>Pseudomonadota</taxon>
        <taxon>Betaproteobacteria</taxon>
        <taxon>Burkholderiales</taxon>
        <taxon>Burkholderiaceae</taxon>
        <taxon>Paraburkholderia</taxon>
    </lineage>
</organism>
<dbReference type="GO" id="GO:0006310">
    <property type="term" value="P:DNA recombination"/>
    <property type="evidence" value="ECO:0007669"/>
    <property type="project" value="UniProtKB-KW"/>
</dbReference>
<dbReference type="RefSeq" id="WP_102635271.1">
    <property type="nucleotide sequence ID" value="NZ_CADIJZ010000027.1"/>
</dbReference>
<dbReference type="GO" id="GO:0015074">
    <property type="term" value="P:DNA integration"/>
    <property type="evidence" value="ECO:0007669"/>
    <property type="project" value="UniProtKB-KW"/>
</dbReference>
<protein>
    <submittedName>
        <fullName evidence="7">Integrase</fullName>
    </submittedName>
</protein>
<sequence length="368" mass="42115">MNARRRTKADGLPNRVYNRSNTFWWVRNTDQKWIRLCRVDEGETRMLERLAEEKRKIEIDPDSGNMPRLLDIYMQTHEKQYAESFQAEWKRRGETIKTAFAKYDIQQADAGAIDDFLRGNWADKLPTFQAMHGWLSKFFAWATVRRYVSANPCREVQVKKPKVRKVYIPNGHFLAIRAALTTTTYEKKIKGEVRTITAKVPSGPMMQVFVDLCYLTCQRSTEIRYLRLDQIDREAGVIHFVPTKTEDSSGEAVDWPITPEIDEVLKRARALEPTFGQTYVVRDAHGQPYTDQACRDAWEGAMVRAKLGDKPYTIKDIRAKAMTDANKAGYDLDALQVAGAHSDRSTTAGYIKSRQVPVSTVRLALPGG</sequence>
<dbReference type="SUPFAM" id="SSF56349">
    <property type="entry name" value="DNA breaking-rejoining enzymes"/>
    <property type="match status" value="1"/>
</dbReference>
<gene>
    <name evidence="7" type="ORF">C0Z16_27810</name>
    <name evidence="6" type="ORF">LMG27174_05733</name>
</gene>
<feature type="domain" description="Tyr recombinase" evidence="5">
    <location>
        <begin position="179"/>
        <end position="363"/>
    </location>
</feature>
<accession>A0A2N7W973</accession>
<reference evidence="6 9" key="2">
    <citation type="submission" date="2020-04" db="EMBL/GenBank/DDBJ databases">
        <authorList>
            <person name="De Canck E."/>
        </authorList>
    </citation>
    <scope>NUCLEOTIDE SEQUENCE [LARGE SCALE GENOMIC DNA]</scope>
    <source>
        <strain evidence="6 9">LMG 27174</strain>
    </source>
</reference>
<evidence type="ECO:0000313" key="7">
    <source>
        <dbReference type="EMBL" id="PMS25945.1"/>
    </source>
</evidence>
<evidence type="ECO:0000256" key="2">
    <source>
        <dbReference type="ARBA" id="ARBA00022908"/>
    </source>
</evidence>
<evidence type="ECO:0000256" key="3">
    <source>
        <dbReference type="ARBA" id="ARBA00023125"/>
    </source>
</evidence>
<dbReference type="EMBL" id="PNXY01000026">
    <property type="protein sequence ID" value="PMS25945.1"/>
    <property type="molecule type" value="Genomic_DNA"/>
</dbReference>